<dbReference type="EMBL" id="JAANQT010000610">
    <property type="protein sequence ID" value="KAG1309641.1"/>
    <property type="molecule type" value="Genomic_DNA"/>
</dbReference>
<organism evidence="12 13">
    <name type="scientific">Rhizopus oryzae</name>
    <name type="common">Mucormycosis agent</name>
    <name type="synonym">Rhizopus arrhizus var. delemar</name>
    <dbReference type="NCBI Taxonomy" id="64495"/>
    <lineage>
        <taxon>Eukaryota</taxon>
        <taxon>Fungi</taxon>
        <taxon>Fungi incertae sedis</taxon>
        <taxon>Mucoromycota</taxon>
        <taxon>Mucoromycotina</taxon>
        <taxon>Mucoromycetes</taxon>
        <taxon>Mucorales</taxon>
        <taxon>Mucorineae</taxon>
        <taxon>Rhizopodaceae</taxon>
        <taxon>Rhizopus</taxon>
    </lineage>
</organism>
<keyword evidence="7 10" id="KW-0496">Mitochondrion</keyword>
<keyword evidence="6 10" id="KW-1133">Transmembrane helix</keyword>
<dbReference type="Proteomes" id="UP000716291">
    <property type="component" value="Unassembled WGS sequence"/>
</dbReference>
<keyword evidence="13" id="KW-1185">Reference proteome</keyword>
<dbReference type="InterPro" id="IPR019133">
    <property type="entry name" value="MIC60"/>
</dbReference>
<evidence type="ECO:0000313" key="13">
    <source>
        <dbReference type="Proteomes" id="UP000716291"/>
    </source>
</evidence>
<evidence type="ECO:0000256" key="8">
    <source>
        <dbReference type="ARBA" id="ARBA00023136"/>
    </source>
</evidence>
<comment type="caution">
    <text evidence="12">The sequence shown here is derived from an EMBL/GenBank/DDBJ whole genome shotgun (WGS) entry which is preliminary data.</text>
</comment>
<evidence type="ECO:0000256" key="4">
    <source>
        <dbReference type="ARBA" id="ARBA00022692"/>
    </source>
</evidence>
<evidence type="ECO:0000256" key="2">
    <source>
        <dbReference type="ARBA" id="ARBA00010877"/>
    </source>
</evidence>
<keyword evidence="5 10" id="KW-0999">Mitochondrion inner membrane</keyword>
<evidence type="ECO:0000256" key="10">
    <source>
        <dbReference type="RuleBase" id="RU363000"/>
    </source>
</evidence>
<comment type="similarity">
    <text evidence="2 10">Belongs to the MICOS complex subunit Mic60 family.</text>
</comment>
<reference evidence="12" key="1">
    <citation type="journal article" date="2020" name="Microb. Genom.">
        <title>Genetic diversity of clinical and environmental Mucorales isolates obtained from an investigation of mucormycosis cases among solid organ transplant recipients.</title>
        <authorList>
            <person name="Nguyen M.H."/>
            <person name="Kaul D."/>
            <person name="Muto C."/>
            <person name="Cheng S.J."/>
            <person name="Richter R.A."/>
            <person name="Bruno V.M."/>
            <person name="Liu G."/>
            <person name="Beyhan S."/>
            <person name="Sundermann A.J."/>
            <person name="Mounaud S."/>
            <person name="Pasculle A.W."/>
            <person name="Nierman W.C."/>
            <person name="Driscoll E."/>
            <person name="Cumbie R."/>
            <person name="Clancy C.J."/>
            <person name="Dupont C.L."/>
        </authorList>
    </citation>
    <scope>NUCLEOTIDE SEQUENCE</scope>
    <source>
        <strain evidence="12">GL11</strain>
    </source>
</reference>
<dbReference type="GO" id="GO:0061617">
    <property type="term" value="C:MICOS complex"/>
    <property type="evidence" value="ECO:0007669"/>
    <property type="project" value="TreeGrafter"/>
</dbReference>
<comment type="function">
    <text evidence="9">Component of the MICOS complex, a large protein complex of the mitochondrial inner membrane that plays crucial roles in the maintenance of crista junctions, inner membrane architecture, and formation of contact sites to the outer membrane. Plays a role in keeping cristae membranes connected to the inner boundary membrane. Also promotes protein import via the mitochondrial intermembrane space assembly (MIA) pathway.</text>
</comment>
<accession>A0A9P6XBP3</accession>
<evidence type="ECO:0000256" key="5">
    <source>
        <dbReference type="ARBA" id="ARBA00022792"/>
    </source>
</evidence>
<proteinExistence type="inferred from homology"/>
<keyword evidence="4 10" id="KW-0812">Transmembrane</keyword>
<dbReference type="AlphaFoldDB" id="A0A9P6XBP3"/>
<dbReference type="PANTHER" id="PTHR15415:SF7">
    <property type="entry name" value="MICOS COMPLEX SUBUNIT MIC60"/>
    <property type="match status" value="1"/>
</dbReference>
<evidence type="ECO:0000256" key="1">
    <source>
        <dbReference type="ARBA" id="ARBA00004434"/>
    </source>
</evidence>
<keyword evidence="11" id="KW-0175">Coiled coil</keyword>
<dbReference type="PANTHER" id="PTHR15415">
    <property type="entry name" value="MITOFILIN"/>
    <property type="match status" value="1"/>
</dbReference>
<evidence type="ECO:0000313" key="12">
    <source>
        <dbReference type="EMBL" id="KAG1309641.1"/>
    </source>
</evidence>
<comment type="subcellular location">
    <subcellularLocation>
        <location evidence="1 10">Mitochondrion inner membrane</location>
        <topology evidence="1 10">Single-pass membrane protein</topology>
    </subcellularLocation>
</comment>
<evidence type="ECO:0000256" key="6">
    <source>
        <dbReference type="ARBA" id="ARBA00022989"/>
    </source>
</evidence>
<keyword evidence="8 10" id="KW-0472">Membrane</keyword>
<evidence type="ECO:0000256" key="9">
    <source>
        <dbReference type="ARBA" id="ARBA00025571"/>
    </source>
</evidence>
<feature type="transmembrane region" description="Helical" evidence="10">
    <location>
        <begin position="48"/>
        <end position="67"/>
    </location>
</feature>
<evidence type="ECO:0000256" key="3">
    <source>
        <dbReference type="ARBA" id="ARBA00018116"/>
    </source>
</evidence>
<gene>
    <name evidence="12" type="ORF">G6F64_005157</name>
</gene>
<comment type="subunit">
    <text evidence="10">Component of the mitochondrial contact site and cristae organizing system (MICOS) complex.</text>
</comment>
<evidence type="ECO:0000256" key="7">
    <source>
        <dbReference type="ARBA" id="ARBA00023128"/>
    </source>
</evidence>
<evidence type="ECO:0000256" key="11">
    <source>
        <dbReference type="SAM" id="Coils"/>
    </source>
</evidence>
<sequence>MLRASKVHSHRAICSLNRQSSGITMFKRCESTVVTKETKKRSGIFGKILGATLLLSSGYGGATYYALNDSSFRETFTTYIPGAKETVQFADNVVKNYNMDKYFDQATEWKKQAEDLTNKAKEYSAKIQEATNDVYENLTGQKKSNVISVQEAVEKESLSTPTDTVTTIKMTSDKEIKAPVVEVAIEKPEPIHVKSVQSDNAVVRELSQIVVELASILNQSGLSGLGREIIKDAETKIEKLNERFLAVDTEQATILKSLESLKEKGDKIQGSLDAFRAEALKTIESTHSEAASNIVAREAQLKNQFEQTRAEMKTSFAQQLAADLSAQQERLEKARTDALIEQAKELQRRFVKEVKFLVEQERAGRLAKLDQVSQRFMALEKYTLQNAQALDKSRQHHVIHITLDAFQDALDAQQKQPFVDELQALDHNTKDDEVIQTVLSVISKEIAEEGVSTVSELAVRFEEVSQEVRRVALVPEDGGFGSHIISILMSWLMFKKSGLSEGDDVESILARTEYYLKRDNLEHATRELNQLKGWPKKLAQDWIQSARHHLEVKQALEVAETQAVLLSLLEV</sequence>
<dbReference type="GO" id="GO:0042407">
    <property type="term" value="P:cristae formation"/>
    <property type="evidence" value="ECO:0007669"/>
    <property type="project" value="TreeGrafter"/>
</dbReference>
<protein>
    <recommendedName>
        <fullName evidence="3 10">MICOS complex subunit MIC60</fullName>
    </recommendedName>
    <alternativeName>
        <fullName evidence="10">Mitofilin</fullName>
    </alternativeName>
</protein>
<feature type="coiled-coil region" evidence="11">
    <location>
        <begin position="99"/>
        <end position="133"/>
    </location>
</feature>
<dbReference type="Pfam" id="PF09731">
    <property type="entry name" value="Mitofilin"/>
    <property type="match status" value="1"/>
</dbReference>
<dbReference type="OrthoDB" id="10261039at2759"/>
<name>A0A9P6XBP3_RHIOR</name>